<evidence type="ECO:0000256" key="4">
    <source>
        <dbReference type="ARBA" id="ARBA00023136"/>
    </source>
</evidence>
<reference evidence="6 7" key="1">
    <citation type="submission" date="2016-11" db="EMBL/GenBank/DDBJ databases">
        <title>Comparative genomics of Acidibacillus ferroxidans species.</title>
        <authorList>
            <person name="Oliveira G."/>
            <person name="Nunes G."/>
            <person name="Oliveira R."/>
            <person name="Araujo F."/>
            <person name="Salim A."/>
            <person name="Scholte L."/>
            <person name="Morais D."/>
            <person name="Nancucheo I."/>
            <person name="Johnson D.B."/>
            <person name="Grail B."/>
            <person name="Bittencourt J."/>
            <person name="Valadares R."/>
        </authorList>
    </citation>
    <scope>NUCLEOTIDE SEQUENCE [LARGE SCALE GENOMIC DNA]</scope>
    <source>
        <strain evidence="6 7">Y002</strain>
    </source>
</reference>
<comment type="caution">
    <text evidence="6">The sequence shown here is derived from an EMBL/GenBank/DDBJ whole genome shotgun (WGS) entry which is preliminary data.</text>
</comment>
<comment type="subcellular location">
    <subcellularLocation>
        <location evidence="1">Endomembrane system</location>
        <topology evidence="1">Multi-pass membrane protein</topology>
    </subcellularLocation>
</comment>
<dbReference type="AlphaFoldDB" id="A0A2U3DBT2"/>
<accession>A0A2U3DBT2</accession>
<evidence type="ECO:0000256" key="3">
    <source>
        <dbReference type="ARBA" id="ARBA00022989"/>
    </source>
</evidence>
<dbReference type="SMART" id="SM00530">
    <property type="entry name" value="HTH_XRE"/>
    <property type="match status" value="1"/>
</dbReference>
<sequence>MSQKDNAFGLFLRSELAKRGLSMRRLADLCGVDPATVSRLASGKQRPRPEHLLMLARALKISLRELWAVSGYTFNDEQNEQEQTLDRCEASSAPHYQLPELESLDVDRIISELRKCKEYAGTQEGRELILRDFHQKVNQIQGIGPVLEELKTMYMLFQNEELAEEQRRTVGSALLYFILATDIIPDYSFPLGYLDDAVAIDLVWREMKTWEGPWRQ</sequence>
<dbReference type="OrthoDB" id="9793277at2"/>
<dbReference type="Pfam" id="PF01381">
    <property type="entry name" value="HTH_3"/>
    <property type="match status" value="1"/>
</dbReference>
<evidence type="ECO:0000313" key="7">
    <source>
        <dbReference type="Proteomes" id="UP000245380"/>
    </source>
</evidence>
<keyword evidence="7" id="KW-1185">Reference proteome</keyword>
<evidence type="ECO:0000256" key="2">
    <source>
        <dbReference type="ARBA" id="ARBA00022692"/>
    </source>
</evidence>
<organism evidence="6 7">
    <name type="scientific">Sulfoacidibacillus thermotolerans</name>
    <name type="common">Acidibacillus sulfuroxidans</name>
    <dbReference type="NCBI Taxonomy" id="1765684"/>
    <lineage>
        <taxon>Bacteria</taxon>
        <taxon>Bacillati</taxon>
        <taxon>Bacillota</taxon>
        <taxon>Bacilli</taxon>
        <taxon>Bacillales</taxon>
        <taxon>Alicyclobacillaceae</taxon>
        <taxon>Sulfoacidibacillus</taxon>
    </lineage>
</organism>
<dbReference type="Proteomes" id="UP000245380">
    <property type="component" value="Unassembled WGS sequence"/>
</dbReference>
<gene>
    <name evidence="6" type="ORF">BM613_01195</name>
</gene>
<dbReference type="Pfam" id="PF06803">
    <property type="entry name" value="DUF1232"/>
    <property type="match status" value="1"/>
</dbReference>
<evidence type="ECO:0000256" key="1">
    <source>
        <dbReference type="ARBA" id="ARBA00004127"/>
    </source>
</evidence>
<proteinExistence type="predicted"/>
<dbReference type="PROSITE" id="PS50943">
    <property type="entry name" value="HTH_CROC1"/>
    <property type="match status" value="1"/>
</dbReference>
<dbReference type="GO" id="GO:0012505">
    <property type="term" value="C:endomembrane system"/>
    <property type="evidence" value="ECO:0007669"/>
    <property type="project" value="UniProtKB-SubCell"/>
</dbReference>
<feature type="domain" description="HTH cro/C1-type" evidence="5">
    <location>
        <begin position="12"/>
        <end position="66"/>
    </location>
</feature>
<evidence type="ECO:0000313" key="6">
    <source>
        <dbReference type="EMBL" id="PWI58741.1"/>
    </source>
</evidence>
<dbReference type="InterPro" id="IPR001387">
    <property type="entry name" value="Cro/C1-type_HTH"/>
</dbReference>
<name>A0A2U3DBT2_SULT2</name>
<dbReference type="Gene3D" id="1.10.260.40">
    <property type="entry name" value="lambda repressor-like DNA-binding domains"/>
    <property type="match status" value="1"/>
</dbReference>
<dbReference type="RefSeq" id="WP_109429333.1">
    <property type="nucleotide sequence ID" value="NZ_MPDK01000002.1"/>
</dbReference>
<dbReference type="SUPFAM" id="SSF47413">
    <property type="entry name" value="lambda repressor-like DNA-binding domains"/>
    <property type="match status" value="1"/>
</dbReference>
<keyword evidence="2" id="KW-0812">Transmembrane</keyword>
<dbReference type="EMBL" id="MPDK01000002">
    <property type="protein sequence ID" value="PWI58741.1"/>
    <property type="molecule type" value="Genomic_DNA"/>
</dbReference>
<dbReference type="CDD" id="cd00093">
    <property type="entry name" value="HTH_XRE"/>
    <property type="match status" value="1"/>
</dbReference>
<dbReference type="InterPro" id="IPR010652">
    <property type="entry name" value="DUF1232"/>
</dbReference>
<dbReference type="InterPro" id="IPR010982">
    <property type="entry name" value="Lambda_DNA-bd_dom_sf"/>
</dbReference>
<protein>
    <recommendedName>
        <fullName evidence="5">HTH cro/C1-type domain-containing protein</fullName>
    </recommendedName>
</protein>
<keyword evidence="4" id="KW-0472">Membrane</keyword>
<dbReference type="GO" id="GO:0003677">
    <property type="term" value="F:DNA binding"/>
    <property type="evidence" value="ECO:0007669"/>
    <property type="project" value="InterPro"/>
</dbReference>
<evidence type="ECO:0000259" key="5">
    <source>
        <dbReference type="PROSITE" id="PS50943"/>
    </source>
</evidence>
<keyword evidence="3" id="KW-1133">Transmembrane helix</keyword>